<evidence type="ECO:0000313" key="2">
    <source>
        <dbReference type="EMBL" id="ODV72007.1"/>
    </source>
</evidence>
<dbReference type="CDD" id="cd05325">
    <property type="entry name" value="carb_red_sniffer_like_SDR_c"/>
    <property type="match status" value="1"/>
</dbReference>
<dbReference type="PANTHER" id="PTHR45458">
    <property type="entry name" value="SHORT-CHAIN DEHYDROGENASE/REDUCTASE SDR"/>
    <property type="match status" value="1"/>
</dbReference>
<dbReference type="Gene3D" id="3.40.50.720">
    <property type="entry name" value="NAD(P)-binding Rossmann-like Domain"/>
    <property type="match status" value="1"/>
</dbReference>
<dbReference type="InterPro" id="IPR002347">
    <property type="entry name" value="SDR_fam"/>
</dbReference>
<name>A0A0H5C710_CYBJN</name>
<evidence type="ECO:0000313" key="1">
    <source>
        <dbReference type="EMBL" id="CEP23697.1"/>
    </source>
</evidence>
<keyword evidence="4" id="KW-1185">Reference proteome</keyword>
<evidence type="ECO:0000313" key="4">
    <source>
        <dbReference type="Proteomes" id="UP000094389"/>
    </source>
</evidence>
<gene>
    <name evidence="1" type="primary">FAB7</name>
    <name evidence="1" type="ORF">BN1211_4343</name>
    <name evidence="2" type="ORF">CYBJADRAFT_169027</name>
</gene>
<dbReference type="Proteomes" id="UP000038830">
    <property type="component" value="Unassembled WGS sequence"/>
</dbReference>
<reference evidence="1" key="1">
    <citation type="submission" date="2014-12" db="EMBL/GenBank/DDBJ databases">
        <authorList>
            <person name="Jaenicke S."/>
        </authorList>
    </citation>
    <scope>NUCLEOTIDE SEQUENCE [LARGE SCALE GENOMIC DNA]</scope>
    <source>
        <strain evidence="1">CBS1600</strain>
    </source>
</reference>
<dbReference type="GO" id="GO:0016616">
    <property type="term" value="F:oxidoreductase activity, acting on the CH-OH group of donors, NAD or NADP as acceptor"/>
    <property type="evidence" value="ECO:0007669"/>
    <property type="project" value="TreeGrafter"/>
</dbReference>
<dbReference type="EMBL" id="CDQK01000005">
    <property type="protein sequence ID" value="CEP23697.1"/>
    <property type="molecule type" value="Genomic_DNA"/>
</dbReference>
<dbReference type="PRINTS" id="PR00081">
    <property type="entry name" value="GDHRDH"/>
</dbReference>
<organism evidence="1 3">
    <name type="scientific">Cyberlindnera jadinii (strain ATCC 18201 / CBS 1600 / BCRC 20928 / JCM 3617 / NBRC 0987 / NRRL Y-1542)</name>
    <name type="common">Torula yeast</name>
    <name type="synonym">Candida utilis</name>
    <dbReference type="NCBI Taxonomy" id="983966"/>
    <lineage>
        <taxon>Eukaryota</taxon>
        <taxon>Fungi</taxon>
        <taxon>Dikarya</taxon>
        <taxon>Ascomycota</taxon>
        <taxon>Saccharomycotina</taxon>
        <taxon>Saccharomycetes</taxon>
        <taxon>Phaffomycetales</taxon>
        <taxon>Phaffomycetaceae</taxon>
        <taxon>Cyberlindnera</taxon>
    </lineage>
</organism>
<accession>A0A1E4RXK5</accession>
<dbReference type="EMBL" id="KV453937">
    <property type="protein sequence ID" value="ODV72007.1"/>
    <property type="molecule type" value="Genomic_DNA"/>
</dbReference>
<proteinExistence type="predicted"/>
<dbReference type="InterPro" id="IPR052184">
    <property type="entry name" value="SDR_enzymes"/>
</dbReference>
<dbReference type="Proteomes" id="UP000094389">
    <property type="component" value="Unassembled WGS sequence"/>
</dbReference>
<evidence type="ECO:0000313" key="3">
    <source>
        <dbReference type="Proteomes" id="UP000038830"/>
    </source>
</evidence>
<accession>A0A0H5C710</accession>
<dbReference type="SUPFAM" id="SSF51735">
    <property type="entry name" value="NAD(P)-binding Rossmann-fold domains"/>
    <property type="match status" value="1"/>
</dbReference>
<dbReference type="OrthoDB" id="4096546at2759"/>
<reference evidence="3" key="2">
    <citation type="journal article" date="2015" name="J. Biotechnol.">
        <title>The structure of the Cyberlindnera jadinii genome and its relation to Candida utilis analyzed by the occurrence of single nucleotide polymorphisms.</title>
        <authorList>
            <person name="Rupp O."/>
            <person name="Brinkrolf K."/>
            <person name="Buerth C."/>
            <person name="Kunigo M."/>
            <person name="Schneider J."/>
            <person name="Jaenicke S."/>
            <person name="Goesmann A."/>
            <person name="Puehler A."/>
            <person name="Jaeger K.-E."/>
            <person name="Ernst J.F."/>
        </authorList>
    </citation>
    <scope>NUCLEOTIDE SEQUENCE [LARGE SCALE GENOMIC DNA]</scope>
    <source>
        <strain evidence="3">ATCC 18201 / CBS 1600 / BCRC 20928 / JCM 3617 / NBRC 0987 / NRRL Y-1542</strain>
    </source>
</reference>
<dbReference type="AlphaFoldDB" id="A0A0H5C710"/>
<dbReference type="InterPro" id="IPR036291">
    <property type="entry name" value="NAD(P)-bd_dom_sf"/>
</dbReference>
<dbReference type="PANTHER" id="PTHR45458:SF1">
    <property type="entry name" value="SHORT CHAIN DEHYDROGENASE"/>
    <property type="match status" value="1"/>
</dbReference>
<protein>
    <submittedName>
        <fullName evidence="1">FAB7 protein</fullName>
    </submittedName>
    <submittedName>
        <fullName evidence="2">NAD(P)-binding protein</fullName>
    </submittedName>
</protein>
<dbReference type="OMA" id="AYPCAPY"/>
<sequence>MPTYFITGANRGLGRELVKQLLESGDNHVIATLRHLDNIPEVMVTRNPKLTVLKLDYNDPQSLVTLATELQKMDCTIDVFIANAALNNAKSDVLNSTEEEYLNFFKVNTLGPIETLKIIKPYMLKSKSRKIIFKSSIMGSVSEFPYFLASAYPCAPYCLSKAAMNMLSKELSYELKPENFIVISYHPGLIDTKEKDRPNDDVSIKPDFVPDEAFIKYVTKENLSIEEAVRRELKIISELKPEDNGHFMSHDGSYLAF</sequence>
<dbReference type="Pfam" id="PF00106">
    <property type="entry name" value="adh_short"/>
    <property type="match status" value="1"/>
</dbReference>
<reference evidence="2 4" key="3">
    <citation type="journal article" date="2016" name="Proc. Natl. Acad. Sci. U.S.A.">
        <title>Comparative genomics of biotechnologically important yeasts.</title>
        <authorList>
            <person name="Riley R."/>
            <person name="Haridas S."/>
            <person name="Wolfe K.H."/>
            <person name="Lopes M.R."/>
            <person name="Hittinger C.T."/>
            <person name="Goeker M."/>
            <person name="Salamov A.A."/>
            <person name="Wisecaver J.H."/>
            <person name="Long T.M."/>
            <person name="Calvey C.H."/>
            <person name="Aerts A.L."/>
            <person name="Barry K.W."/>
            <person name="Choi C."/>
            <person name="Clum A."/>
            <person name="Coughlan A.Y."/>
            <person name="Deshpande S."/>
            <person name="Douglass A.P."/>
            <person name="Hanson S.J."/>
            <person name="Klenk H.-P."/>
            <person name="LaButti K.M."/>
            <person name="Lapidus A."/>
            <person name="Lindquist E.A."/>
            <person name="Lipzen A.M."/>
            <person name="Meier-Kolthoff J.P."/>
            <person name="Ohm R.A."/>
            <person name="Otillar R.P."/>
            <person name="Pangilinan J.L."/>
            <person name="Peng Y."/>
            <person name="Rokas A."/>
            <person name="Rosa C.A."/>
            <person name="Scheuner C."/>
            <person name="Sibirny A.A."/>
            <person name="Slot J.C."/>
            <person name="Stielow J.B."/>
            <person name="Sun H."/>
            <person name="Kurtzman C.P."/>
            <person name="Blackwell M."/>
            <person name="Grigoriev I.V."/>
            <person name="Jeffries T.W."/>
        </authorList>
    </citation>
    <scope>NUCLEOTIDE SEQUENCE [LARGE SCALE GENOMIC DNA]</scope>
    <source>
        <strain evidence="4">ATCC 18201 / CBS 1600 / BCRC 20928 / JCM 3617 / NBRC 0987 / NRRL Y-1542</strain>
        <strain evidence="2">NRRL Y-1542</strain>
    </source>
</reference>